<dbReference type="PANTHER" id="PTHR30086">
    <property type="entry name" value="ARGININE EXPORTER PROTEIN ARGO"/>
    <property type="match status" value="1"/>
</dbReference>
<evidence type="ECO:0000256" key="4">
    <source>
        <dbReference type="ARBA" id="ARBA00022989"/>
    </source>
</evidence>
<dbReference type="Proteomes" id="UP000433101">
    <property type="component" value="Unassembled WGS sequence"/>
</dbReference>
<evidence type="ECO:0000313" key="7">
    <source>
        <dbReference type="EMBL" id="MXN66040.1"/>
    </source>
</evidence>
<dbReference type="GO" id="GO:0005886">
    <property type="term" value="C:plasma membrane"/>
    <property type="evidence" value="ECO:0007669"/>
    <property type="project" value="UniProtKB-SubCell"/>
</dbReference>
<evidence type="ECO:0000256" key="2">
    <source>
        <dbReference type="ARBA" id="ARBA00022475"/>
    </source>
</evidence>
<dbReference type="Pfam" id="PF01810">
    <property type="entry name" value="LysE"/>
    <property type="match status" value="1"/>
</dbReference>
<dbReference type="AlphaFoldDB" id="A0A7X3LVX4"/>
<keyword evidence="3 6" id="KW-0812">Transmembrane</keyword>
<proteinExistence type="predicted"/>
<feature type="transmembrane region" description="Helical" evidence="6">
    <location>
        <begin position="190"/>
        <end position="211"/>
    </location>
</feature>
<name>A0A7X3LVX4_9HYPH</name>
<reference evidence="7 8" key="1">
    <citation type="submission" date="2019-12" db="EMBL/GenBank/DDBJ databases">
        <authorList>
            <person name="Li M."/>
        </authorList>
    </citation>
    <scope>NUCLEOTIDE SEQUENCE [LARGE SCALE GENOMIC DNA]</scope>
    <source>
        <strain evidence="7 8">GBMRC 2046</strain>
    </source>
</reference>
<evidence type="ECO:0000256" key="6">
    <source>
        <dbReference type="SAM" id="Phobius"/>
    </source>
</evidence>
<keyword evidence="8" id="KW-1185">Reference proteome</keyword>
<feature type="transmembrane region" description="Helical" evidence="6">
    <location>
        <begin position="35"/>
        <end position="55"/>
    </location>
</feature>
<gene>
    <name evidence="7" type="ORF">GR183_14090</name>
</gene>
<sequence length="215" mass="22720">MPDIAYYLIGVGIGLATSAPAGPVNLTAIQRTIRFGFLAGLFAGLGAVVADSFYASLAAFGVTTVSDFIEFHSDMIQTGGGMLVIIFGLKVFMSHPHIERNGAGEAPSILRGLAAGFFMTLTNPGVILGFLAIFGSLGKWAPDQEDYASAGLMVAGVASGATLWWLFLASSVSKLRDRLDDHWLEMINHIAGGLLIAFGLGIYGHLAWQLWQQGA</sequence>
<evidence type="ECO:0000313" key="8">
    <source>
        <dbReference type="Proteomes" id="UP000433101"/>
    </source>
</evidence>
<protein>
    <submittedName>
        <fullName evidence="7">LysE family transporter</fullName>
    </submittedName>
</protein>
<feature type="transmembrane region" description="Helical" evidence="6">
    <location>
        <begin position="113"/>
        <end position="135"/>
    </location>
</feature>
<accession>A0A7X3LVX4</accession>
<feature type="transmembrane region" description="Helical" evidence="6">
    <location>
        <begin position="147"/>
        <end position="169"/>
    </location>
</feature>
<dbReference type="GO" id="GO:0015171">
    <property type="term" value="F:amino acid transmembrane transporter activity"/>
    <property type="evidence" value="ECO:0007669"/>
    <property type="project" value="TreeGrafter"/>
</dbReference>
<feature type="transmembrane region" description="Helical" evidence="6">
    <location>
        <begin position="6"/>
        <end position="28"/>
    </location>
</feature>
<keyword evidence="5 6" id="KW-0472">Membrane</keyword>
<comment type="subcellular location">
    <subcellularLocation>
        <location evidence="1">Cell membrane</location>
        <topology evidence="1">Multi-pass membrane protein</topology>
    </subcellularLocation>
</comment>
<comment type="caution">
    <text evidence="7">The sequence shown here is derived from an EMBL/GenBank/DDBJ whole genome shotgun (WGS) entry which is preliminary data.</text>
</comment>
<keyword evidence="2" id="KW-1003">Cell membrane</keyword>
<dbReference type="EMBL" id="WUMV01000006">
    <property type="protein sequence ID" value="MXN66040.1"/>
    <property type="molecule type" value="Genomic_DNA"/>
</dbReference>
<evidence type="ECO:0000256" key="5">
    <source>
        <dbReference type="ARBA" id="ARBA00023136"/>
    </source>
</evidence>
<evidence type="ECO:0000256" key="1">
    <source>
        <dbReference type="ARBA" id="ARBA00004651"/>
    </source>
</evidence>
<dbReference type="InterPro" id="IPR001123">
    <property type="entry name" value="LeuE-type"/>
</dbReference>
<keyword evidence="4 6" id="KW-1133">Transmembrane helix</keyword>
<feature type="transmembrane region" description="Helical" evidence="6">
    <location>
        <begin position="75"/>
        <end position="92"/>
    </location>
</feature>
<dbReference type="RefSeq" id="WP_160776267.1">
    <property type="nucleotide sequence ID" value="NZ_WUMV01000006.1"/>
</dbReference>
<evidence type="ECO:0000256" key="3">
    <source>
        <dbReference type="ARBA" id="ARBA00022692"/>
    </source>
</evidence>
<dbReference type="PANTHER" id="PTHR30086:SF20">
    <property type="entry name" value="ARGININE EXPORTER PROTEIN ARGO-RELATED"/>
    <property type="match status" value="1"/>
</dbReference>
<organism evidence="7 8">
    <name type="scientific">Stappia sediminis</name>
    <dbReference type="NCBI Taxonomy" id="2692190"/>
    <lineage>
        <taxon>Bacteria</taxon>
        <taxon>Pseudomonadati</taxon>
        <taxon>Pseudomonadota</taxon>
        <taxon>Alphaproteobacteria</taxon>
        <taxon>Hyphomicrobiales</taxon>
        <taxon>Stappiaceae</taxon>
        <taxon>Stappia</taxon>
    </lineage>
</organism>